<dbReference type="InterPro" id="IPR025659">
    <property type="entry name" value="Tubby-like_C"/>
</dbReference>
<evidence type="ECO:0000256" key="2">
    <source>
        <dbReference type="SAM" id="MobiDB-lite"/>
    </source>
</evidence>
<protein>
    <submittedName>
        <fullName evidence="4">Uncharacterized protein</fullName>
    </submittedName>
</protein>
<accession>A0A914QE21</accession>
<dbReference type="SUPFAM" id="SSF54518">
    <property type="entry name" value="Tubby C-terminal domain-like"/>
    <property type="match status" value="1"/>
</dbReference>
<reference evidence="4" key="1">
    <citation type="submission" date="2022-11" db="UniProtKB">
        <authorList>
            <consortium name="WormBaseParasite"/>
        </authorList>
    </citation>
    <scope>IDENTIFICATION</scope>
</reference>
<sequence>MKQPLLYPDIPPPPYSLEETSDEPEIQHSQPPLRTYRLREKGALNGDDFKVIDVFNKPKFRVRRNFTIFSRNFVIEDMNRMPLIIIKQDKNRFSTFNFISVSTSQNLARMKRKYVILRPKFEIDSVYGQYILEGDSFGFTLSKNGQNVVAIIRKKMFSWTNRFDMDISEEEDIAFITSIVVVLDQVVFK</sequence>
<keyword evidence="3" id="KW-1185">Reference proteome</keyword>
<dbReference type="Gene3D" id="2.40.160.200">
    <property type="entry name" value="LURP1-related"/>
    <property type="match status" value="1"/>
</dbReference>
<dbReference type="InterPro" id="IPR007612">
    <property type="entry name" value="LOR"/>
</dbReference>
<dbReference type="Proteomes" id="UP000887578">
    <property type="component" value="Unplaced"/>
</dbReference>
<proteinExistence type="inferred from homology"/>
<evidence type="ECO:0000313" key="4">
    <source>
        <dbReference type="WBParaSite" id="PDA_v2.g29917.t1"/>
    </source>
</evidence>
<dbReference type="AlphaFoldDB" id="A0A914QE21"/>
<feature type="region of interest" description="Disordered" evidence="2">
    <location>
        <begin position="1"/>
        <end position="31"/>
    </location>
</feature>
<dbReference type="WBParaSite" id="PDA_v2.g29917.t1">
    <property type="protein sequence ID" value="PDA_v2.g29917.t1"/>
    <property type="gene ID" value="PDA_v2.g29917"/>
</dbReference>
<comment type="similarity">
    <text evidence="1">Belongs to the LOR family.</text>
</comment>
<organism evidence="3 4">
    <name type="scientific">Panagrolaimus davidi</name>
    <dbReference type="NCBI Taxonomy" id="227884"/>
    <lineage>
        <taxon>Eukaryota</taxon>
        <taxon>Metazoa</taxon>
        <taxon>Ecdysozoa</taxon>
        <taxon>Nematoda</taxon>
        <taxon>Chromadorea</taxon>
        <taxon>Rhabditida</taxon>
        <taxon>Tylenchina</taxon>
        <taxon>Panagrolaimomorpha</taxon>
        <taxon>Panagrolaimoidea</taxon>
        <taxon>Panagrolaimidae</taxon>
        <taxon>Panagrolaimus</taxon>
    </lineage>
</organism>
<name>A0A914QE21_9BILA</name>
<dbReference type="InterPro" id="IPR038595">
    <property type="entry name" value="LOR_sf"/>
</dbReference>
<dbReference type="Pfam" id="PF04525">
    <property type="entry name" value="LOR"/>
    <property type="match status" value="1"/>
</dbReference>
<evidence type="ECO:0000313" key="3">
    <source>
        <dbReference type="Proteomes" id="UP000887578"/>
    </source>
</evidence>
<evidence type="ECO:0000256" key="1">
    <source>
        <dbReference type="ARBA" id="ARBA00005437"/>
    </source>
</evidence>